<dbReference type="PANTHER" id="PTHR42109">
    <property type="entry name" value="UNPLACED GENOMIC SCAFFOLD UM_SCAF_CONTIG_1.265, WHOLE GENOME SHOTGUN SEQUENCE"/>
    <property type="match status" value="1"/>
</dbReference>
<keyword evidence="1" id="KW-0472">Membrane</keyword>
<organism evidence="2 3">
    <name type="scientific">Lentinula raphanica</name>
    <dbReference type="NCBI Taxonomy" id="153919"/>
    <lineage>
        <taxon>Eukaryota</taxon>
        <taxon>Fungi</taxon>
        <taxon>Dikarya</taxon>
        <taxon>Basidiomycota</taxon>
        <taxon>Agaricomycotina</taxon>
        <taxon>Agaricomycetes</taxon>
        <taxon>Agaricomycetidae</taxon>
        <taxon>Agaricales</taxon>
        <taxon>Marasmiineae</taxon>
        <taxon>Omphalotaceae</taxon>
        <taxon>Lentinula</taxon>
    </lineage>
</organism>
<name>A0AA38PG54_9AGAR</name>
<dbReference type="Proteomes" id="UP001163846">
    <property type="component" value="Unassembled WGS sequence"/>
</dbReference>
<protein>
    <submittedName>
        <fullName evidence="2">Uncharacterized protein</fullName>
    </submittedName>
</protein>
<feature type="transmembrane region" description="Helical" evidence="1">
    <location>
        <begin position="42"/>
        <end position="63"/>
    </location>
</feature>
<keyword evidence="1" id="KW-0812">Transmembrane</keyword>
<comment type="caution">
    <text evidence="2">The sequence shown here is derived from an EMBL/GenBank/DDBJ whole genome shotgun (WGS) entry which is preliminary data.</text>
</comment>
<keyword evidence="1" id="KW-1133">Transmembrane helix</keyword>
<proteinExistence type="predicted"/>
<feature type="transmembrane region" description="Helical" evidence="1">
    <location>
        <begin position="75"/>
        <end position="98"/>
    </location>
</feature>
<feature type="transmembrane region" description="Helical" evidence="1">
    <location>
        <begin position="164"/>
        <end position="182"/>
    </location>
</feature>
<dbReference type="AlphaFoldDB" id="A0AA38PG54"/>
<dbReference type="EMBL" id="MU806022">
    <property type="protein sequence ID" value="KAJ3841956.1"/>
    <property type="molecule type" value="Genomic_DNA"/>
</dbReference>
<evidence type="ECO:0000313" key="2">
    <source>
        <dbReference type="EMBL" id="KAJ3841956.1"/>
    </source>
</evidence>
<gene>
    <name evidence="2" type="ORF">F5878DRAFT_707819</name>
</gene>
<feature type="transmembrane region" description="Helical" evidence="1">
    <location>
        <begin position="202"/>
        <end position="220"/>
    </location>
</feature>
<feature type="transmembrane region" description="Helical" evidence="1">
    <location>
        <begin position="240"/>
        <end position="259"/>
    </location>
</feature>
<reference evidence="2" key="1">
    <citation type="submission" date="2022-08" db="EMBL/GenBank/DDBJ databases">
        <authorList>
            <consortium name="DOE Joint Genome Institute"/>
            <person name="Min B."/>
            <person name="Riley R."/>
            <person name="Sierra-Patev S."/>
            <person name="Naranjo-Ortiz M."/>
            <person name="Looney B."/>
            <person name="Konkel Z."/>
            <person name="Slot J.C."/>
            <person name="Sakamoto Y."/>
            <person name="Steenwyk J.L."/>
            <person name="Rokas A."/>
            <person name="Carro J."/>
            <person name="Camarero S."/>
            <person name="Ferreira P."/>
            <person name="Molpeceres G."/>
            <person name="Ruiz-Duenas F.J."/>
            <person name="Serrano A."/>
            <person name="Henrissat B."/>
            <person name="Drula E."/>
            <person name="Hughes K.W."/>
            <person name="Mata J.L."/>
            <person name="Ishikawa N.K."/>
            <person name="Vargas-Isla R."/>
            <person name="Ushijima S."/>
            <person name="Smith C.A."/>
            <person name="Ahrendt S."/>
            <person name="Andreopoulos W."/>
            <person name="He G."/>
            <person name="Labutti K."/>
            <person name="Lipzen A."/>
            <person name="Ng V."/>
            <person name="Sandor L."/>
            <person name="Barry K."/>
            <person name="Martinez A.T."/>
            <person name="Xiao Y."/>
            <person name="Gibbons J.G."/>
            <person name="Terashima K."/>
            <person name="Hibbett D.S."/>
            <person name="Grigoriev I.V."/>
        </authorList>
    </citation>
    <scope>NUCLEOTIDE SEQUENCE</scope>
    <source>
        <strain evidence="2">TFB9207</strain>
    </source>
</reference>
<accession>A0AA38PG54</accession>
<keyword evidence="3" id="KW-1185">Reference proteome</keyword>
<evidence type="ECO:0000313" key="3">
    <source>
        <dbReference type="Proteomes" id="UP001163846"/>
    </source>
</evidence>
<dbReference type="PANTHER" id="PTHR42109:SF2">
    <property type="entry name" value="INTEGRAL MEMBRANE PROTEIN"/>
    <property type="match status" value="1"/>
</dbReference>
<feature type="transmembrane region" description="Helical" evidence="1">
    <location>
        <begin position="14"/>
        <end position="33"/>
    </location>
</feature>
<sequence length="312" mass="34166">MSYNYAQAYGWDSVAAAAVFAALYAPLDVYFVWKMIQERRRVVFTMMLFCTIRIAAYILRAIAAGIPGAGENENVFIAAEVLFSVGFFGLLYATYSLVMDRLDLLPSLPTLPIPLLSRLLALTRNRRVFRLALTVPMALGIAGINESTENPNSSTGNSLRKASAIVFLVMTALQVGQTLVLVKAEYEGKDPLTNPLSSLSKFGSTHAPLILTTISLLLLIREIFTVATIDQFSKATNEHYWYPLVALPEILCVVLYTVPGMIPPRNVGRVVGEEMKMHGGTGEEEMRVGGDRDVERGYAVGEEGVNGEAGKY</sequence>
<evidence type="ECO:0000256" key="1">
    <source>
        <dbReference type="SAM" id="Phobius"/>
    </source>
</evidence>